<gene>
    <name evidence="2" type="ORF">RFI_30880</name>
</gene>
<comment type="caution">
    <text evidence="2">The sequence shown here is derived from an EMBL/GenBank/DDBJ whole genome shotgun (WGS) entry which is preliminary data.</text>
</comment>
<sequence>MLFFHSNKSKRISKIFELKAEIYYNIELKKQLKQYQIKFDEYKENIETKIENQTINIQQIQLRFDTQIEEQKEQDKNFENGGIGYGTKGEGNDGQCGKIYGEETLLKQIHFGSGGKKQKIFIILRKWCKCEIFELF</sequence>
<protein>
    <submittedName>
        <fullName evidence="2">Uncharacterized protein</fullName>
    </submittedName>
</protein>
<evidence type="ECO:0000313" key="2">
    <source>
        <dbReference type="EMBL" id="ETO06511.1"/>
    </source>
</evidence>
<dbReference type="AlphaFoldDB" id="X6LYT4"/>
<evidence type="ECO:0000256" key="1">
    <source>
        <dbReference type="SAM" id="Coils"/>
    </source>
</evidence>
<proteinExistence type="predicted"/>
<dbReference type="EMBL" id="ASPP01027067">
    <property type="protein sequence ID" value="ETO06511.1"/>
    <property type="molecule type" value="Genomic_DNA"/>
</dbReference>
<feature type="coiled-coil region" evidence="1">
    <location>
        <begin position="25"/>
        <end position="63"/>
    </location>
</feature>
<organism evidence="2 3">
    <name type="scientific">Reticulomyxa filosa</name>
    <dbReference type="NCBI Taxonomy" id="46433"/>
    <lineage>
        <taxon>Eukaryota</taxon>
        <taxon>Sar</taxon>
        <taxon>Rhizaria</taxon>
        <taxon>Retaria</taxon>
        <taxon>Foraminifera</taxon>
        <taxon>Monothalamids</taxon>
        <taxon>Reticulomyxidae</taxon>
        <taxon>Reticulomyxa</taxon>
    </lineage>
</organism>
<accession>X6LYT4</accession>
<reference evidence="2 3" key="1">
    <citation type="journal article" date="2013" name="Curr. Biol.">
        <title>The Genome of the Foraminiferan Reticulomyxa filosa.</title>
        <authorList>
            <person name="Glockner G."/>
            <person name="Hulsmann N."/>
            <person name="Schleicher M."/>
            <person name="Noegel A.A."/>
            <person name="Eichinger L."/>
            <person name="Gallinger C."/>
            <person name="Pawlowski J."/>
            <person name="Sierra R."/>
            <person name="Euteneuer U."/>
            <person name="Pillet L."/>
            <person name="Moustafa A."/>
            <person name="Platzer M."/>
            <person name="Groth M."/>
            <person name="Szafranski K."/>
            <person name="Schliwa M."/>
        </authorList>
    </citation>
    <scope>NUCLEOTIDE SEQUENCE [LARGE SCALE GENOMIC DNA]</scope>
</reference>
<keyword evidence="3" id="KW-1185">Reference proteome</keyword>
<keyword evidence="1" id="KW-0175">Coiled coil</keyword>
<name>X6LYT4_RETFI</name>
<evidence type="ECO:0000313" key="3">
    <source>
        <dbReference type="Proteomes" id="UP000023152"/>
    </source>
</evidence>
<dbReference type="Proteomes" id="UP000023152">
    <property type="component" value="Unassembled WGS sequence"/>
</dbReference>